<evidence type="ECO:0000256" key="3">
    <source>
        <dbReference type="ARBA" id="ARBA00023163"/>
    </source>
</evidence>
<comment type="caution">
    <text evidence="5">The sequence shown here is derived from an EMBL/GenBank/DDBJ whole genome shotgun (WGS) entry which is preliminary data.</text>
</comment>
<dbReference type="PROSITE" id="PS01124">
    <property type="entry name" value="HTH_ARAC_FAMILY_2"/>
    <property type="match status" value="1"/>
</dbReference>
<dbReference type="GO" id="GO:0003700">
    <property type="term" value="F:DNA-binding transcription factor activity"/>
    <property type="evidence" value="ECO:0007669"/>
    <property type="project" value="InterPro"/>
</dbReference>
<dbReference type="GO" id="GO:0043565">
    <property type="term" value="F:sequence-specific DNA binding"/>
    <property type="evidence" value="ECO:0007669"/>
    <property type="project" value="InterPro"/>
</dbReference>
<dbReference type="EMBL" id="JADIME010000013">
    <property type="protein sequence ID" value="MBO8464620.1"/>
    <property type="molecule type" value="Genomic_DNA"/>
</dbReference>
<feature type="domain" description="HTH araC/xylS-type" evidence="4">
    <location>
        <begin position="60"/>
        <end position="122"/>
    </location>
</feature>
<proteinExistence type="predicted"/>
<keyword evidence="3" id="KW-0804">Transcription</keyword>
<sequence length="129" mass="14525">MDSLFCYRTGQAVFDVDDAMAREIYADNPVLPRFYKSYADLVYFRLSAATLDYYDLIPGKATARTAADWIDSCVITEAGNMLRYSDMSIKEIVGGLHFPDQSSFTKFFKRKTGQTPRQYSIGPRSGTSA</sequence>
<accession>A0A9D9I2U4</accession>
<evidence type="ECO:0000256" key="1">
    <source>
        <dbReference type="ARBA" id="ARBA00023015"/>
    </source>
</evidence>
<dbReference type="Gene3D" id="1.10.10.60">
    <property type="entry name" value="Homeodomain-like"/>
    <property type="match status" value="1"/>
</dbReference>
<evidence type="ECO:0000313" key="6">
    <source>
        <dbReference type="Proteomes" id="UP000823597"/>
    </source>
</evidence>
<keyword evidence="2" id="KW-0238">DNA-binding</keyword>
<reference evidence="5" key="2">
    <citation type="journal article" date="2021" name="PeerJ">
        <title>Extensive microbial diversity within the chicken gut microbiome revealed by metagenomics and culture.</title>
        <authorList>
            <person name="Gilroy R."/>
            <person name="Ravi A."/>
            <person name="Getino M."/>
            <person name="Pursley I."/>
            <person name="Horton D.L."/>
            <person name="Alikhan N.F."/>
            <person name="Baker D."/>
            <person name="Gharbi K."/>
            <person name="Hall N."/>
            <person name="Watson M."/>
            <person name="Adriaenssens E.M."/>
            <person name="Foster-Nyarko E."/>
            <person name="Jarju S."/>
            <person name="Secka A."/>
            <person name="Antonio M."/>
            <person name="Oren A."/>
            <person name="Chaudhuri R.R."/>
            <person name="La Ragione R."/>
            <person name="Hildebrand F."/>
            <person name="Pallen M.J."/>
        </authorList>
    </citation>
    <scope>NUCLEOTIDE SEQUENCE</scope>
    <source>
        <strain evidence="5">10037</strain>
    </source>
</reference>
<dbReference type="Proteomes" id="UP000823597">
    <property type="component" value="Unassembled WGS sequence"/>
</dbReference>
<dbReference type="SMART" id="SM00342">
    <property type="entry name" value="HTH_ARAC"/>
    <property type="match status" value="1"/>
</dbReference>
<dbReference type="InterPro" id="IPR009057">
    <property type="entry name" value="Homeodomain-like_sf"/>
</dbReference>
<reference evidence="5" key="1">
    <citation type="submission" date="2020-10" db="EMBL/GenBank/DDBJ databases">
        <authorList>
            <person name="Gilroy R."/>
        </authorList>
    </citation>
    <scope>NUCLEOTIDE SEQUENCE</scope>
    <source>
        <strain evidence="5">10037</strain>
    </source>
</reference>
<evidence type="ECO:0000313" key="5">
    <source>
        <dbReference type="EMBL" id="MBO8464620.1"/>
    </source>
</evidence>
<dbReference type="PANTHER" id="PTHR43280:SF32">
    <property type="entry name" value="TRANSCRIPTIONAL REGULATORY PROTEIN"/>
    <property type="match status" value="1"/>
</dbReference>
<organism evidence="5 6">
    <name type="scientific">Candidatus Merdivivens pullistercoris</name>
    <dbReference type="NCBI Taxonomy" id="2840873"/>
    <lineage>
        <taxon>Bacteria</taxon>
        <taxon>Pseudomonadati</taxon>
        <taxon>Bacteroidota</taxon>
        <taxon>Bacteroidia</taxon>
        <taxon>Bacteroidales</taxon>
        <taxon>Muribaculaceae</taxon>
        <taxon>Muribaculaceae incertae sedis</taxon>
        <taxon>Candidatus Merdivivens</taxon>
    </lineage>
</organism>
<name>A0A9D9I2U4_9BACT</name>
<protein>
    <submittedName>
        <fullName evidence="5">Helix-turn-helix domain-containing protein</fullName>
    </submittedName>
</protein>
<dbReference type="InterPro" id="IPR018060">
    <property type="entry name" value="HTH_AraC"/>
</dbReference>
<dbReference type="Pfam" id="PF12833">
    <property type="entry name" value="HTH_18"/>
    <property type="match status" value="1"/>
</dbReference>
<keyword evidence="1" id="KW-0805">Transcription regulation</keyword>
<evidence type="ECO:0000256" key="2">
    <source>
        <dbReference type="ARBA" id="ARBA00023125"/>
    </source>
</evidence>
<dbReference type="AlphaFoldDB" id="A0A9D9I2U4"/>
<gene>
    <name evidence="5" type="ORF">IAB93_01325</name>
</gene>
<evidence type="ECO:0000259" key="4">
    <source>
        <dbReference type="PROSITE" id="PS01124"/>
    </source>
</evidence>
<dbReference type="PANTHER" id="PTHR43280">
    <property type="entry name" value="ARAC-FAMILY TRANSCRIPTIONAL REGULATOR"/>
    <property type="match status" value="1"/>
</dbReference>
<dbReference type="SUPFAM" id="SSF46689">
    <property type="entry name" value="Homeodomain-like"/>
    <property type="match status" value="1"/>
</dbReference>